<dbReference type="SMART" id="SM00382">
    <property type="entry name" value="AAA"/>
    <property type="match status" value="1"/>
</dbReference>
<dbReference type="Pfam" id="PF00005">
    <property type="entry name" value="ABC_tran"/>
    <property type="match status" value="1"/>
</dbReference>
<keyword evidence="1" id="KW-0547">Nucleotide-binding</keyword>
<dbReference type="InterPro" id="IPR027417">
    <property type="entry name" value="P-loop_NTPase"/>
</dbReference>
<name>A0A849HHZ6_9MICO</name>
<organism evidence="4 5">
    <name type="scientific">Knoellia koreensis</name>
    <dbReference type="NCBI Taxonomy" id="2730921"/>
    <lineage>
        <taxon>Bacteria</taxon>
        <taxon>Bacillati</taxon>
        <taxon>Actinomycetota</taxon>
        <taxon>Actinomycetes</taxon>
        <taxon>Micrococcales</taxon>
        <taxon>Intrasporangiaceae</taxon>
        <taxon>Knoellia</taxon>
    </lineage>
</organism>
<dbReference type="GO" id="GO:0016887">
    <property type="term" value="F:ATP hydrolysis activity"/>
    <property type="evidence" value="ECO:0007669"/>
    <property type="project" value="InterPro"/>
</dbReference>
<dbReference type="SUPFAM" id="SSF52540">
    <property type="entry name" value="P-loop containing nucleoside triphosphate hydrolases"/>
    <property type="match status" value="1"/>
</dbReference>
<dbReference type="Proteomes" id="UP000588586">
    <property type="component" value="Unassembled WGS sequence"/>
</dbReference>
<dbReference type="PANTHER" id="PTHR24220">
    <property type="entry name" value="IMPORT ATP-BINDING PROTEIN"/>
    <property type="match status" value="1"/>
</dbReference>
<evidence type="ECO:0000313" key="5">
    <source>
        <dbReference type="Proteomes" id="UP000588586"/>
    </source>
</evidence>
<dbReference type="EMBL" id="JABEPQ010000002">
    <property type="protein sequence ID" value="NNM46273.1"/>
    <property type="molecule type" value="Genomic_DNA"/>
</dbReference>
<feature type="domain" description="ABC transporter" evidence="3">
    <location>
        <begin position="7"/>
        <end position="247"/>
    </location>
</feature>
<dbReference type="PROSITE" id="PS50893">
    <property type="entry name" value="ABC_TRANSPORTER_2"/>
    <property type="match status" value="1"/>
</dbReference>
<evidence type="ECO:0000256" key="1">
    <source>
        <dbReference type="ARBA" id="ARBA00022741"/>
    </source>
</evidence>
<accession>A0A849HHZ6</accession>
<dbReference type="GO" id="GO:0005524">
    <property type="term" value="F:ATP binding"/>
    <property type="evidence" value="ECO:0007669"/>
    <property type="project" value="UniProtKB-KW"/>
</dbReference>
<dbReference type="GO" id="GO:0005886">
    <property type="term" value="C:plasma membrane"/>
    <property type="evidence" value="ECO:0007669"/>
    <property type="project" value="TreeGrafter"/>
</dbReference>
<keyword evidence="2 4" id="KW-0067">ATP-binding</keyword>
<evidence type="ECO:0000259" key="3">
    <source>
        <dbReference type="PROSITE" id="PS50893"/>
    </source>
</evidence>
<protein>
    <submittedName>
        <fullName evidence="4">ATP-binding cassette domain-containing protein</fullName>
    </submittedName>
</protein>
<evidence type="ECO:0000313" key="4">
    <source>
        <dbReference type="EMBL" id="NNM46273.1"/>
    </source>
</evidence>
<gene>
    <name evidence="4" type="ORF">HJG52_09675</name>
</gene>
<dbReference type="InterPro" id="IPR003439">
    <property type="entry name" value="ABC_transporter-like_ATP-bd"/>
</dbReference>
<keyword evidence="5" id="KW-1185">Reference proteome</keyword>
<evidence type="ECO:0000256" key="2">
    <source>
        <dbReference type="ARBA" id="ARBA00022840"/>
    </source>
</evidence>
<dbReference type="Gene3D" id="3.40.50.300">
    <property type="entry name" value="P-loop containing nucleotide triphosphate hydrolases"/>
    <property type="match status" value="1"/>
</dbReference>
<sequence length="279" mass="29194">MTTGLGVRTRGLVHIYRAEGHDVAALSGVDLTVAPGEIVGLLGPSGAGKSTLLTLFGGLMRPSAGRVTVGDHELSTMTEAELDRFRAADVGLILQGAARNLLPYLTARQNVEFAQRSARKAGRSVPGPGEVLELVGLSDSVSAPLDSLPPGKLQLAALAVALASRPGLLLGDEPTSQLHHTSRDVVLDALHRVNEEWGTTIVVVTHDPEVAARLPRTVTIRDGRVGGEGRQGEEYAVVSADGSLPLPAVVVEDLPPGSLVRVHRVDDVWTIIPQGGGQE</sequence>
<dbReference type="AlphaFoldDB" id="A0A849HHZ6"/>
<comment type="caution">
    <text evidence="4">The sequence shown here is derived from an EMBL/GenBank/DDBJ whole genome shotgun (WGS) entry which is preliminary data.</text>
</comment>
<reference evidence="4 5" key="1">
    <citation type="submission" date="2020-04" db="EMBL/GenBank/DDBJ databases">
        <title>Knoellia sp. isolate from air conditioner.</title>
        <authorList>
            <person name="Chea S."/>
            <person name="Kim D.-U."/>
        </authorList>
    </citation>
    <scope>NUCLEOTIDE SEQUENCE [LARGE SCALE GENOMIC DNA]</scope>
    <source>
        <strain evidence="4 5">DB2414S</strain>
    </source>
</reference>
<dbReference type="InterPro" id="IPR015854">
    <property type="entry name" value="ABC_transpr_LolD-like"/>
</dbReference>
<dbReference type="InterPro" id="IPR003593">
    <property type="entry name" value="AAA+_ATPase"/>
</dbReference>
<proteinExistence type="predicted"/>
<dbReference type="GO" id="GO:0022857">
    <property type="term" value="F:transmembrane transporter activity"/>
    <property type="evidence" value="ECO:0007669"/>
    <property type="project" value="TreeGrafter"/>
</dbReference>